<dbReference type="Proteomes" id="UP000242881">
    <property type="component" value="Unassembled WGS sequence"/>
</dbReference>
<dbReference type="GO" id="GO:0045259">
    <property type="term" value="C:proton-transporting ATP synthase complex"/>
    <property type="evidence" value="ECO:0007669"/>
    <property type="project" value="UniProtKB-KW"/>
</dbReference>
<comment type="caution">
    <text evidence="13">The sequence shown here is derived from an EMBL/GenBank/DDBJ whole genome shotgun (WGS) entry which is preliminary data.</text>
</comment>
<organism evidence="13 14">
    <name type="scientific">Calditerrivibrio nitroreducens</name>
    <dbReference type="NCBI Taxonomy" id="477976"/>
    <lineage>
        <taxon>Bacteria</taxon>
        <taxon>Pseudomonadati</taxon>
        <taxon>Deferribacterota</taxon>
        <taxon>Deferribacteres</taxon>
        <taxon>Deferribacterales</taxon>
        <taxon>Calditerrivibrionaceae</taxon>
    </lineage>
</organism>
<dbReference type="CDD" id="cd12152">
    <property type="entry name" value="F1-ATPase_delta"/>
    <property type="match status" value="1"/>
</dbReference>
<dbReference type="GO" id="GO:0012505">
    <property type="term" value="C:endomembrane system"/>
    <property type="evidence" value="ECO:0007669"/>
    <property type="project" value="UniProtKB-SubCell"/>
</dbReference>
<keyword evidence="7 9" id="KW-0139">CF(1)</keyword>
<keyword evidence="8 9" id="KW-0066">ATP synthesis</keyword>
<sequence>MAEKLRLELVSPEKQLLSIDVDEVVAPGVEGEFGVLPGHTAFLTALRIGELIYKVNGKEEYVAIEKGFFEVSNDKVTVLAEGAELGREIDLEEAIRRKLEAEKALEQMRHEDEIKFRKAEAQLRRELLRVSVAEKYKK</sequence>
<evidence type="ECO:0000256" key="2">
    <source>
        <dbReference type="ARBA" id="ARBA00004184"/>
    </source>
</evidence>
<keyword evidence="9" id="KW-0375">Hydrogen ion transport</keyword>
<evidence type="ECO:0000256" key="6">
    <source>
        <dbReference type="ARBA" id="ARBA00023136"/>
    </source>
</evidence>
<evidence type="ECO:0000256" key="10">
    <source>
        <dbReference type="RuleBase" id="RU003656"/>
    </source>
</evidence>
<dbReference type="GO" id="GO:0046933">
    <property type="term" value="F:proton-transporting ATP synthase activity, rotational mechanism"/>
    <property type="evidence" value="ECO:0007669"/>
    <property type="project" value="UniProtKB-UniRule"/>
</dbReference>
<protein>
    <recommendedName>
        <fullName evidence="9">ATP synthase epsilon chain</fullName>
    </recommendedName>
    <alternativeName>
        <fullName evidence="9">ATP synthase F1 sector epsilon subunit</fullName>
    </alternativeName>
    <alternativeName>
        <fullName evidence="9">F-ATPase epsilon subunit</fullName>
    </alternativeName>
</protein>
<dbReference type="RefSeq" id="WP_424605801.1">
    <property type="nucleotide sequence ID" value="NZ_JBNAVA010000007.1"/>
</dbReference>
<dbReference type="GO" id="GO:0005524">
    <property type="term" value="F:ATP binding"/>
    <property type="evidence" value="ECO:0007669"/>
    <property type="project" value="UniProtKB-UniRule"/>
</dbReference>
<dbReference type="InterPro" id="IPR001469">
    <property type="entry name" value="ATP_synth_F1_dsu/esu"/>
</dbReference>
<evidence type="ECO:0000313" key="14">
    <source>
        <dbReference type="Proteomes" id="UP000242881"/>
    </source>
</evidence>
<name>A0A2J6WP48_9BACT</name>
<keyword evidence="4 9" id="KW-0813">Transport</keyword>
<dbReference type="Pfam" id="PF00401">
    <property type="entry name" value="ATP-synt_DE"/>
    <property type="match status" value="1"/>
</dbReference>
<dbReference type="InterPro" id="IPR020546">
    <property type="entry name" value="ATP_synth_F1_dsu/esu_N"/>
</dbReference>
<dbReference type="PANTHER" id="PTHR13822:SF10">
    <property type="entry name" value="ATP SYNTHASE EPSILON CHAIN, CHLOROPLASTIC"/>
    <property type="match status" value="1"/>
</dbReference>
<dbReference type="HAMAP" id="MF_00530">
    <property type="entry name" value="ATP_synth_epsil_bac"/>
    <property type="match status" value="1"/>
</dbReference>
<evidence type="ECO:0000256" key="4">
    <source>
        <dbReference type="ARBA" id="ARBA00022448"/>
    </source>
</evidence>
<reference evidence="13 14" key="1">
    <citation type="submission" date="2018-01" db="EMBL/GenBank/DDBJ databases">
        <title>Metagenomic assembled genomes from two thermal pools in the Uzon Caldera, Kamchatka, Russia.</title>
        <authorList>
            <person name="Wilkins L."/>
            <person name="Ettinger C."/>
        </authorList>
    </citation>
    <scope>NUCLEOTIDE SEQUENCE [LARGE SCALE GENOMIC DNA]</scope>
    <source>
        <strain evidence="13">ZAV-05</strain>
    </source>
</reference>
<accession>A0A2J6WP48</accession>
<proteinExistence type="inferred from homology"/>
<dbReference type="Gene3D" id="2.60.15.10">
    <property type="entry name" value="F0F1 ATP synthase delta/epsilon subunit, N-terminal"/>
    <property type="match status" value="1"/>
</dbReference>
<gene>
    <name evidence="9 13" type="primary">atpC</name>
    <name evidence="13" type="ORF">C0187_02510</name>
</gene>
<dbReference type="GO" id="GO:0005886">
    <property type="term" value="C:plasma membrane"/>
    <property type="evidence" value="ECO:0007669"/>
    <property type="project" value="UniProtKB-SubCell"/>
</dbReference>
<evidence type="ECO:0000256" key="7">
    <source>
        <dbReference type="ARBA" id="ARBA00023196"/>
    </source>
</evidence>
<dbReference type="SUPFAM" id="SSF51344">
    <property type="entry name" value="Epsilon subunit of F1F0-ATP synthase N-terminal domain"/>
    <property type="match status" value="1"/>
</dbReference>
<comment type="subcellular location">
    <subcellularLocation>
        <location evidence="9">Cell membrane</location>
        <topology evidence="9">Peripheral membrane protein</topology>
    </subcellularLocation>
    <subcellularLocation>
        <location evidence="2">Endomembrane system</location>
        <topology evidence="2">Peripheral membrane protein</topology>
    </subcellularLocation>
</comment>
<evidence type="ECO:0000259" key="11">
    <source>
        <dbReference type="Pfam" id="PF00401"/>
    </source>
</evidence>
<dbReference type="NCBIfam" id="TIGR01216">
    <property type="entry name" value="ATP_synt_epsi"/>
    <property type="match status" value="1"/>
</dbReference>
<evidence type="ECO:0000256" key="5">
    <source>
        <dbReference type="ARBA" id="ARBA00023065"/>
    </source>
</evidence>
<keyword evidence="5 9" id="KW-0406">Ion transport</keyword>
<evidence type="ECO:0000313" key="13">
    <source>
        <dbReference type="EMBL" id="PMP72140.1"/>
    </source>
</evidence>
<feature type="domain" description="ATP synthase epsilon subunit C-terminal" evidence="11">
    <location>
        <begin position="88"/>
        <end position="134"/>
    </location>
</feature>
<dbReference type="InterPro" id="IPR020547">
    <property type="entry name" value="ATP_synth_F1_esu_C"/>
</dbReference>
<evidence type="ECO:0000256" key="9">
    <source>
        <dbReference type="HAMAP-Rule" id="MF_00530"/>
    </source>
</evidence>
<comment type="subunit">
    <text evidence="9 10">F-type ATPases have 2 components, CF(1) - the catalytic core - and CF(0) - the membrane proton channel. CF(1) has five subunits: alpha(3), beta(3), gamma(1), delta(1), epsilon(1). CF(0) has three main subunits: a, b and c.</text>
</comment>
<feature type="domain" description="ATP synthase F1 complex delta/epsilon subunit N-terminal" evidence="12">
    <location>
        <begin position="5"/>
        <end position="83"/>
    </location>
</feature>
<dbReference type="AlphaFoldDB" id="A0A2J6WP48"/>
<evidence type="ECO:0000256" key="1">
    <source>
        <dbReference type="ARBA" id="ARBA00003543"/>
    </source>
</evidence>
<evidence type="ECO:0000256" key="3">
    <source>
        <dbReference type="ARBA" id="ARBA00005712"/>
    </source>
</evidence>
<dbReference type="EMBL" id="PNIN01000027">
    <property type="protein sequence ID" value="PMP72140.1"/>
    <property type="molecule type" value="Genomic_DNA"/>
</dbReference>
<comment type="similarity">
    <text evidence="3 9 10">Belongs to the ATPase epsilon chain family.</text>
</comment>
<keyword evidence="9" id="KW-1003">Cell membrane</keyword>
<dbReference type="PANTHER" id="PTHR13822">
    <property type="entry name" value="ATP SYNTHASE DELTA/EPSILON CHAIN"/>
    <property type="match status" value="1"/>
</dbReference>
<dbReference type="InterPro" id="IPR036771">
    <property type="entry name" value="ATPsynth_dsu/esu_N"/>
</dbReference>
<dbReference type="Pfam" id="PF02823">
    <property type="entry name" value="ATP-synt_DE_N"/>
    <property type="match status" value="1"/>
</dbReference>
<comment type="function">
    <text evidence="1 9">Produces ATP from ADP in the presence of a proton gradient across the membrane.</text>
</comment>
<keyword evidence="6 9" id="KW-0472">Membrane</keyword>
<evidence type="ECO:0000259" key="12">
    <source>
        <dbReference type="Pfam" id="PF02823"/>
    </source>
</evidence>
<dbReference type="NCBIfam" id="NF009980">
    <property type="entry name" value="PRK13446.1"/>
    <property type="match status" value="1"/>
</dbReference>
<evidence type="ECO:0000256" key="8">
    <source>
        <dbReference type="ARBA" id="ARBA00023310"/>
    </source>
</evidence>